<protein>
    <submittedName>
        <fullName evidence="4">Uncharacterized protein</fullName>
    </submittedName>
</protein>
<keyword evidence="2" id="KW-0472">Membrane</keyword>
<dbReference type="EMBL" id="KZ269977">
    <property type="protein sequence ID" value="OZC12479.1"/>
    <property type="molecule type" value="Genomic_DNA"/>
</dbReference>
<feature type="transmembrane region" description="Helical" evidence="2">
    <location>
        <begin position="117"/>
        <end position="143"/>
    </location>
</feature>
<dbReference type="AlphaFoldDB" id="A0A238C4X1"/>
<feature type="region of interest" description="Disordered" evidence="1">
    <location>
        <begin position="174"/>
        <end position="233"/>
    </location>
</feature>
<organism evidence="4 5">
    <name type="scientific">Onchocerca flexuosa</name>
    <dbReference type="NCBI Taxonomy" id="387005"/>
    <lineage>
        <taxon>Eukaryota</taxon>
        <taxon>Metazoa</taxon>
        <taxon>Ecdysozoa</taxon>
        <taxon>Nematoda</taxon>
        <taxon>Chromadorea</taxon>
        <taxon>Rhabditida</taxon>
        <taxon>Spirurina</taxon>
        <taxon>Spiruromorpha</taxon>
        <taxon>Filarioidea</taxon>
        <taxon>Onchocercidae</taxon>
        <taxon>Onchocerca</taxon>
    </lineage>
</organism>
<keyword evidence="2" id="KW-0812">Transmembrane</keyword>
<sequence length="233" mass="26171">MNCLLWCLQSPVALLEIMVAGAIVNNPKRNFFLSLLLLSIFLTVSEESNASIEKLTEASESTDQSNRSIDSAVTLNETINKANELLIIILRTSKTQIITARSDATQKFCIGGLCVSFLLFIFIISVPSIIILTLFIIFLSYTLRQKHNHQSNKVYASGRLMQLNEQNSFKEAESVKFTKSKTDTETSASEVKPLRNMSEESELSRSVMASTSSEREDENGLQRKKSLIEKRKH</sequence>
<evidence type="ECO:0000313" key="4">
    <source>
        <dbReference type="EMBL" id="OZC12479.1"/>
    </source>
</evidence>
<evidence type="ECO:0000313" key="5">
    <source>
        <dbReference type="Proteomes" id="UP000242913"/>
    </source>
</evidence>
<keyword evidence="5" id="KW-1185">Reference proteome</keyword>
<name>A0A238C4X1_9BILA</name>
<evidence type="ECO:0000256" key="3">
    <source>
        <dbReference type="SAM" id="SignalP"/>
    </source>
</evidence>
<evidence type="ECO:0000256" key="2">
    <source>
        <dbReference type="SAM" id="Phobius"/>
    </source>
</evidence>
<feature type="chain" id="PRO_5012104798" evidence="3">
    <location>
        <begin position="23"/>
        <end position="233"/>
    </location>
</feature>
<feature type="compositionally biased region" description="Basic and acidic residues" evidence="1">
    <location>
        <begin position="174"/>
        <end position="184"/>
    </location>
</feature>
<dbReference type="OrthoDB" id="5858590at2759"/>
<dbReference type="Proteomes" id="UP000242913">
    <property type="component" value="Unassembled WGS sequence"/>
</dbReference>
<gene>
    <name evidence="4" type="ORF">X798_00110</name>
</gene>
<feature type="signal peptide" evidence="3">
    <location>
        <begin position="1"/>
        <end position="22"/>
    </location>
</feature>
<proteinExistence type="predicted"/>
<keyword evidence="2" id="KW-1133">Transmembrane helix</keyword>
<reference evidence="4 5" key="1">
    <citation type="submission" date="2015-12" db="EMBL/GenBank/DDBJ databases">
        <title>Draft genome of the nematode, Onchocerca flexuosa.</title>
        <authorList>
            <person name="Mitreva M."/>
        </authorList>
    </citation>
    <scope>NUCLEOTIDE SEQUENCE [LARGE SCALE GENOMIC DNA]</scope>
    <source>
        <strain evidence="4">Red Deer</strain>
    </source>
</reference>
<accession>A0A238C4X1</accession>
<keyword evidence="3" id="KW-0732">Signal</keyword>
<evidence type="ECO:0000256" key="1">
    <source>
        <dbReference type="SAM" id="MobiDB-lite"/>
    </source>
</evidence>
<feature type="compositionally biased region" description="Basic and acidic residues" evidence="1">
    <location>
        <begin position="218"/>
        <end position="233"/>
    </location>
</feature>